<feature type="transmembrane region" description="Helical" evidence="1">
    <location>
        <begin position="51"/>
        <end position="75"/>
    </location>
</feature>
<keyword evidence="1" id="KW-1133">Transmembrane helix</keyword>
<feature type="transmembrane region" description="Helical" evidence="1">
    <location>
        <begin position="20"/>
        <end position="39"/>
    </location>
</feature>
<accession>A0ABY9THY1</accession>
<dbReference type="Proteomes" id="UP001248581">
    <property type="component" value="Chromosome"/>
</dbReference>
<proteinExistence type="predicted"/>
<keyword evidence="1" id="KW-0472">Membrane</keyword>
<evidence type="ECO:0000256" key="1">
    <source>
        <dbReference type="SAM" id="Phobius"/>
    </source>
</evidence>
<keyword evidence="3" id="KW-1185">Reference proteome</keyword>
<dbReference type="EMBL" id="CP134146">
    <property type="protein sequence ID" value="WNC68372.1"/>
    <property type="molecule type" value="Genomic_DNA"/>
</dbReference>
<evidence type="ECO:0000313" key="3">
    <source>
        <dbReference type="Proteomes" id="UP001248581"/>
    </source>
</evidence>
<keyword evidence="1" id="KW-0812">Transmembrane</keyword>
<organism evidence="2 3">
    <name type="scientific">Thalassotalea nanhaiensis</name>
    <dbReference type="NCBI Taxonomy" id="3065648"/>
    <lineage>
        <taxon>Bacteria</taxon>
        <taxon>Pseudomonadati</taxon>
        <taxon>Pseudomonadota</taxon>
        <taxon>Gammaproteobacteria</taxon>
        <taxon>Alteromonadales</taxon>
        <taxon>Colwelliaceae</taxon>
        <taxon>Thalassotalea</taxon>
    </lineage>
</organism>
<feature type="transmembrane region" description="Helical" evidence="1">
    <location>
        <begin position="81"/>
        <end position="106"/>
    </location>
</feature>
<sequence>MLINPKSSVHLAVTCQSLFLANLLILPGLSFIALLWLFFKYKSHRAWLRVHLYRAVQLSVVVGLVVFIPLIFILLSDEAPFQLMAMLLYFILVHTGFVLIGMLNLARSMVKKLPIF</sequence>
<reference evidence="3" key="1">
    <citation type="submission" date="2023-09" db="EMBL/GenBank/DDBJ databases">
        <authorList>
            <person name="Li S."/>
            <person name="Li X."/>
            <person name="Zhang C."/>
            <person name="Zhao Z."/>
        </authorList>
    </citation>
    <scope>NUCLEOTIDE SEQUENCE [LARGE SCALE GENOMIC DNA]</scope>
    <source>
        <strain evidence="3">SQ345</strain>
    </source>
</reference>
<dbReference type="RefSeq" id="WP_348387528.1">
    <property type="nucleotide sequence ID" value="NZ_CP134146.1"/>
</dbReference>
<name>A0ABY9THY1_9GAMM</name>
<evidence type="ECO:0000313" key="2">
    <source>
        <dbReference type="EMBL" id="WNC68372.1"/>
    </source>
</evidence>
<gene>
    <name evidence="2" type="ORF">RI845_17865</name>
</gene>
<protein>
    <submittedName>
        <fullName evidence="2">Uncharacterized protein</fullName>
    </submittedName>
</protein>